<keyword evidence="8" id="KW-1003">Cell membrane</keyword>
<evidence type="ECO:0000256" key="8">
    <source>
        <dbReference type="HAMAP-Rule" id="MF_00478"/>
    </source>
</evidence>
<comment type="subunit">
    <text evidence="8">The complex is composed of six subunits: RnfA, RnfB, RnfC, RnfD, RnfE and RnfG.</text>
</comment>
<evidence type="ECO:0000256" key="3">
    <source>
        <dbReference type="ARBA" id="ARBA00022692"/>
    </source>
</evidence>
<dbReference type="HAMAP" id="MF_00478">
    <property type="entry name" value="RsxE_RnfE"/>
    <property type="match status" value="1"/>
</dbReference>
<dbReference type="GO" id="GO:0012505">
    <property type="term" value="C:endomembrane system"/>
    <property type="evidence" value="ECO:0007669"/>
    <property type="project" value="UniProtKB-SubCell"/>
</dbReference>
<dbReference type="AlphaFoldDB" id="A0A1M6N2Y5"/>
<dbReference type="EC" id="7.-.-.-" evidence="8"/>
<dbReference type="EMBL" id="FQZV01000051">
    <property type="protein sequence ID" value="SHJ90090.1"/>
    <property type="molecule type" value="Genomic_DNA"/>
</dbReference>
<comment type="similarity">
    <text evidence="8">Belongs to the NqrDE/RnfAE family.</text>
</comment>
<evidence type="ECO:0000256" key="5">
    <source>
        <dbReference type="ARBA" id="ARBA00022982"/>
    </source>
</evidence>
<feature type="transmembrane region" description="Helical" evidence="8">
    <location>
        <begin position="96"/>
        <end position="114"/>
    </location>
</feature>
<accession>A0A1M6N2Y5</accession>
<feature type="transmembrane region" description="Helical" evidence="8">
    <location>
        <begin position="169"/>
        <end position="192"/>
    </location>
</feature>
<organism evidence="9 10">
    <name type="scientific">Geosporobacter subterraneus DSM 17957</name>
    <dbReference type="NCBI Taxonomy" id="1121919"/>
    <lineage>
        <taxon>Bacteria</taxon>
        <taxon>Bacillati</taxon>
        <taxon>Bacillota</taxon>
        <taxon>Clostridia</taxon>
        <taxon>Peptostreptococcales</taxon>
        <taxon>Thermotaleaceae</taxon>
        <taxon>Geosporobacter</taxon>
    </lineage>
</organism>
<evidence type="ECO:0000256" key="6">
    <source>
        <dbReference type="ARBA" id="ARBA00022989"/>
    </source>
</evidence>
<dbReference type="PIRSF" id="PIRSF006102">
    <property type="entry name" value="NQR_DE"/>
    <property type="match status" value="1"/>
</dbReference>
<evidence type="ECO:0000256" key="7">
    <source>
        <dbReference type="ARBA" id="ARBA00023136"/>
    </source>
</evidence>
<evidence type="ECO:0000313" key="10">
    <source>
        <dbReference type="Proteomes" id="UP000184536"/>
    </source>
</evidence>
<feature type="transmembrane region" description="Helical" evidence="8">
    <location>
        <begin position="70"/>
        <end position="90"/>
    </location>
</feature>
<sequence length="200" mass="20829">MSLGRTFMKGILHENPTFIQVLGMCPTLAVTTSAVNGVGMGLATTAVLLGSNVVISLLRKFIPSKIRIPAFIVVIATFVTVVGLLMKAFVPALDKALGLFIPLIVVNCIILARAEAFASKNSIVQSSVDGIGMGLGFTLSLALLGAVRELLGAGSIFGVNLLGASFQPALIMILPPGAFLALGLLLALYNWASSKKANQY</sequence>
<protein>
    <recommendedName>
        <fullName evidence="8">Ion-translocating oxidoreductase complex subunit E</fullName>
        <ecNumber evidence="8">7.-.-.-</ecNumber>
    </recommendedName>
    <alternativeName>
        <fullName evidence="8">Rnf electron transport complex subunit E</fullName>
    </alternativeName>
</protein>
<keyword evidence="10" id="KW-1185">Reference proteome</keyword>
<dbReference type="OrthoDB" id="9790976at2"/>
<keyword evidence="3 8" id="KW-0812">Transmembrane</keyword>
<dbReference type="RefSeq" id="WP_110942201.1">
    <property type="nucleotide sequence ID" value="NZ_FQZV01000051.1"/>
</dbReference>
<comment type="function">
    <text evidence="8">Part of a membrane-bound complex that couples electron transfer with translocation of ions across the membrane.</text>
</comment>
<keyword evidence="4 8" id="KW-1278">Translocase</keyword>
<dbReference type="Pfam" id="PF02508">
    <property type="entry name" value="Rnf-Nqr"/>
    <property type="match status" value="1"/>
</dbReference>
<proteinExistence type="inferred from homology"/>
<dbReference type="PANTHER" id="PTHR30586">
    <property type="entry name" value="ELECTRON TRANSPORT COMPLEX PROTEIN RNFE"/>
    <property type="match status" value="1"/>
</dbReference>
<dbReference type="NCBIfam" id="NF009070">
    <property type="entry name" value="PRK12405.1"/>
    <property type="match status" value="1"/>
</dbReference>
<name>A0A1M6N2Y5_9FIRM</name>
<comment type="subcellular location">
    <subcellularLocation>
        <location evidence="8">Cell membrane</location>
        <topology evidence="8">Multi-pass membrane protein</topology>
    </subcellularLocation>
    <subcellularLocation>
        <location evidence="1">Endomembrane system</location>
        <topology evidence="1">Multi-pass membrane protein</topology>
    </subcellularLocation>
</comment>
<dbReference type="InterPro" id="IPR003667">
    <property type="entry name" value="NqrDE/RnfAE"/>
</dbReference>
<dbReference type="NCBIfam" id="TIGR01948">
    <property type="entry name" value="rnfE"/>
    <property type="match status" value="1"/>
</dbReference>
<dbReference type="InterPro" id="IPR010968">
    <property type="entry name" value="RnfE"/>
</dbReference>
<evidence type="ECO:0000313" key="9">
    <source>
        <dbReference type="EMBL" id="SHJ90090.1"/>
    </source>
</evidence>
<reference evidence="10" key="1">
    <citation type="submission" date="2016-11" db="EMBL/GenBank/DDBJ databases">
        <authorList>
            <person name="Varghese N."/>
            <person name="Submissions S."/>
        </authorList>
    </citation>
    <scope>NUCLEOTIDE SEQUENCE [LARGE SCALE GENOMIC DNA]</scope>
    <source>
        <strain evidence="10">DSM 17957</strain>
    </source>
</reference>
<dbReference type="GO" id="GO:0022900">
    <property type="term" value="P:electron transport chain"/>
    <property type="evidence" value="ECO:0007669"/>
    <property type="project" value="UniProtKB-UniRule"/>
</dbReference>
<dbReference type="GO" id="GO:0005886">
    <property type="term" value="C:plasma membrane"/>
    <property type="evidence" value="ECO:0007669"/>
    <property type="project" value="UniProtKB-SubCell"/>
</dbReference>
<feature type="transmembrane region" description="Helical" evidence="8">
    <location>
        <begin position="135"/>
        <end position="157"/>
    </location>
</feature>
<evidence type="ECO:0000256" key="2">
    <source>
        <dbReference type="ARBA" id="ARBA00022448"/>
    </source>
</evidence>
<keyword evidence="5 8" id="KW-0249">Electron transport</keyword>
<keyword evidence="2 8" id="KW-0813">Transport</keyword>
<evidence type="ECO:0000256" key="1">
    <source>
        <dbReference type="ARBA" id="ARBA00004127"/>
    </source>
</evidence>
<gene>
    <name evidence="8" type="primary">rnfE</name>
    <name evidence="9" type="ORF">SAMN02745975_03186</name>
</gene>
<dbReference type="Proteomes" id="UP000184536">
    <property type="component" value="Unassembled WGS sequence"/>
</dbReference>
<feature type="transmembrane region" description="Helical" evidence="8">
    <location>
        <begin position="38"/>
        <end position="58"/>
    </location>
</feature>
<dbReference type="PANTHER" id="PTHR30586:SF0">
    <property type="entry name" value="ION-TRANSLOCATING OXIDOREDUCTASE COMPLEX SUBUNIT E"/>
    <property type="match status" value="1"/>
</dbReference>
<keyword evidence="7 8" id="KW-0472">Membrane</keyword>
<keyword evidence="6 8" id="KW-1133">Transmembrane helix</keyword>
<dbReference type="STRING" id="1121919.SAMN02745975_03186"/>
<evidence type="ECO:0000256" key="4">
    <source>
        <dbReference type="ARBA" id="ARBA00022967"/>
    </source>
</evidence>